<feature type="region of interest" description="Disordered" evidence="1">
    <location>
        <begin position="124"/>
        <end position="238"/>
    </location>
</feature>
<feature type="compositionally biased region" description="Polar residues" evidence="1">
    <location>
        <begin position="217"/>
        <end position="233"/>
    </location>
</feature>
<organism evidence="2 3">
    <name type="scientific">Deinococcus arboris</name>
    <dbReference type="NCBI Taxonomy" id="2682977"/>
    <lineage>
        <taxon>Bacteria</taxon>
        <taxon>Thermotogati</taxon>
        <taxon>Deinococcota</taxon>
        <taxon>Deinococci</taxon>
        <taxon>Deinococcales</taxon>
        <taxon>Deinococcaceae</taxon>
        <taxon>Deinococcus</taxon>
    </lineage>
</organism>
<sequence>MSFEPPNYTKVPNKLFWLLPLMGEAELKVTMVIIRDTFGWNADGAATARSLTELMALTGLSKQGVLNGLNAGQDRGTLYKISGRGPKAAYGLVVNEVDRSTELTGLPSRPELVNVVDRAGQPSRPVLVNEVDRQTPSQAAPSAGKRRAERKGKTKKEKERQTAAAVRAREGNQDTLTAAAGQTSAGQPDASTQTPSGAFGTVAPGGAGAATARPVSGLTQPSTRGTDQATSTEKVPGAAGGGAALAVIAGALGGLKTPLPDLMAERDFRAEWANLPVEDVRRMVTEARQKGGRYRGALIAALDEAAVLRLTPPPAEPTPEEELDFTALLNSMPLDGTRRRP</sequence>
<evidence type="ECO:0000256" key="1">
    <source>
        <dbReference type="SAM" id="MobiDB-lite"/>
    </source>
</evidence>
<dbReference type="RefSeq" id="WP_157458925.1">
    <property type="nucleotide sequence ID" value="NZ_WQLB01000009.1"/>
</dbReference>
<evidence type="ECO:0000313" key="2">
    <source>
        <dbReference type="EMBL" id="MVN86874.1"/>
    </source>
</evidence>
<name>A0A7C9HRC1_9DEIO</name>
<proteinExistence type="predicted"/>
<keyword evidence="3" id="KW-1185">Reference proteome</keyword>
<dbReference type="AlphaFoldDB" id="A0A7C9HRC1"/>
<evidence type="ECO:0000313" key="3">
    <source>
        <dbReference type="Proteomes" id="UP000483286"/>
    </source>
</evidence>
<protein>
    <submittedName>
        <fullName evidence="2">Uncharacterized protein</fullName>
    </submittedName>
</protein>
<dbReference type="EMBL" id="WQLB01000009">
    <property type="protein sequence ID" value="MVN86874.1"/>
    <property type="molecule type" value="Genomic_DNA"/>
</dbReference>
<reference evidence="2 3" key="1">
    <citation type="submission" date="2019-12" db="EMBL/GenBank/DDBJ databases">
        <title>Deinococcus sp. HMF7620 Genome sequencing and assembly.</title>
        <authorList>
            <person name="Kang H."/>
            <person name="Kim H."/>
            <person name="Joh K."/>
        </authorList>
    </citation>
    <scope>NUCLEOTIDE SEQUENCE [LARGE SCALE GENOMIC DNA]</scope>
    <source>
        <strain evidence="2 3">HMF7620</strain>
    </source>
</reference>
<dbReference type="InterPro" id="IPR036388">
    <property type="entry name" value="WH-like_DNA-bd_sf"/>
</dbReference>
<comment type="caution">
    <text evidence="2">The sequence shown here is derived from an EMBL/GenBank/DDBJ whole genome shotgun (WGS) entry which is preliminary data.</text>
</comment>
<feature type="compositionally biased region" description="Basic residues" evidence="1">
    <location>
        <begin position="144"/>
        <end position="155"/>
    </location>
</feature>
<accession>A0A7C9HRC1</accession>
<feature type="compositionally biased region" description="Polar residues" evidence="1">
    <location>
        <begin position="173"/>
        <end position="196"/>
    </location>
</feature>
<dbReference type="Gene3D" id="1.10.10.10">
    <property type="entry name" value="Winged helix-like DNA-binding domain superfamily/Winged helix DNA-binding domain"/>
    <property type="match status" value="1"/>
</dbReference>
<feature type="compositionally biased region" description="Basic and acidic residues" evidence="1">
    <location>
        <begin position="156"/>
        <end position="172"/>
    </location>
</feature>
<gene>
    <name evidence="2" type="ORF">GO986_08865</name>
</gene>
<dbReference type="Proteomes" id="UP000483286">
    <property type="component" value="Unassembled WGS sequence"/>
</dbReference>